<dbReference type="AlphaFoldDB" id="A0A0C2M8N0"/>
<feature type="transmembrane region" description="Helical" evidence="12">
    <location>
        <begin position="102"/>
        <end position="121"/>
    </location>
</feature>
<dbReference type="EC" id="2.7.8.11" evidence="11"/>
<dbReference type="OrthoDB" id="10251079at2759"/>
<dbReference type="GO" id="GO:0005794">
    <property type="term" value="C:Golgi apparatus"/>
    <property type="evidence" value="ECO:0007669"/>
    <property type="project" value="TreeGrafter"/>
</dbReference>
<name>A0A0C2M8N0_THEKT</name>
<gene>
    <name evidence="13" type="ORF">RF11_06271</name>
</gene>
<dbReference type="PANTHER" id="PTHR15362:SF4">
    <property type="entry name" value="CDP-DIACYLGLYCEROL--INOSITOL 3-PHOSPHATIDYLTRANSFERASE"/>
    <property type="match status" value="1"/>
</dbReference>
<dbReference type="GO" id="GO:0006661">
    <property type="term" value="P:phosphatidylinositol biosynthetic process"/>
    <property type="evidence" value="ECO:0007669"/>
    <property type="project" value="TreeGrafter"/>
</dbReference>
<dbReference type="PIRSF" id="PIRSF000848">
    <property type="entry name" value="CDP_diag_ino_3_P"/>
    <property type="match status" value="1"/>
</dbReference>
<comment type="similarity">
    <text evidence="2 11">Belongs to the CDP-alcohol phosphatidyltransferase class-I family.</text>
</comment>
<evidence type="ECO:0000313" key="13">
    <source>
        <dbReference type="EMBL" id="KII63355.1"/>
    </source>
</evidence>
<organism evidence="13 14">
    <name type="scientific">Thelohanellus kitauei</name>
    <name type="common">Myxosporean</name>
    <dbReference type="NCBI Taxonomy" id="669202"/>
    <lineage>
        <taxon>Eukaryota</taxon>
        <taxon>Metazoa</taxon>
        <taxon>Cnidaria</taxon>
        <taxon>Myxozoa</taxon>
        <taxon>Myxosporea</taxon>
        <taxon>Bivalvulida</taxon>
        <taxon>Platysporina</taxon>
        <taxon>Myxobolidae</taxon>
        <taxon>Thelohanellus</taxon>
    </lineage>
</organism>
<dbReference type="InterPro" id="IPR043130">
    <property type="entry name" value="CDP-OH_PTrfase_TM_dom"/>
</dbReference>
<keyword evidence="6 12" id="KW-1133">Transmembrane helix</keyword>
<dbReference type="GO" id="GO:0003881">
    <property type="term" value="F:CDP-diacylglycerol-inositol 3-phosphatidyltransferase activity"/>
    <property type="evidence" value="ECO:0007669"/>
    <property type="project" value="UniProtKB-UniRule"/>
</dbReference>
<keyword evidence="8 11" id="KW-0472">Membrane</keyword>
<comment type="subcellular location">
    <subcellularLocation>
        <location evidence="1">Membrane</location>
        <topology evidence="1">Multi-pass membrane protein</topology>
    </subcellularLocation>
</comment>
<sequence>MFQKKSTKFGLWIRETSQHHQKSPSSMTTSVFLYIPNIVDYVRLALLLASCYYMPKNYLAALILYGLSQIFDALDEGSYVGVVLDMLIDRVSTLLIYKKWCMAFQVLAALDIFSHWSVIYMSSMYRMESHKFYTKKDNPVLYFYYTSKVVLGTVCVGNEMFLLLIYVLKMCQVNKCPPTYSKFFRPMVIFCLPIFAFKQLTNVIQLIHSLQKLAELKVSSSKKQQ</sequence>
<dbReference type="Proteomes" id="UP000031668">
    <property type="component" value="Unassembled WGS sequence"/>
</dbReference>
<comment type="caution">
    <text evidence="13">The sequence shown here is derived from an EMBL/GenBank/DDBJ whole genome shotgun (WGS) entry which is preliminary data.</text>
</comment>
<keyword evidence="10 11" id="KW-1208">Phospholipid metabolism</keyword>
<proteinExistence type="inferred from homology"/>
<evidence type="ECO:0000313" key="14">
    <source>
        <dbReference type="Proteomes" id="UP000031668"/>
    </source>
</evidence>
<keyword evidence="7 11" id="KW-0443">Lipid metabolism</keyword>
<evidence type="ECO:0000256" key="3">
    <source>
        <dbReference type="ARBA" id="ARBA00022516"/>
    </source>
</evidence>
<evidence type="ECO:0000256" key="6">
    <source>
        <dbReference type="ARBA" id="ARBA00022989"/>
    </source>
</evidence>
<evidence type="ECO:0000256" key="11">
    <source>
        <dbReference type="PIRNR" id="PIRNR000848"/>
    </source>
</evidence>
<evidence type="ECO:0000256" key="5">
    <source>
        <dbReference type="ARBA" id="ARBA00022692"/>
    </source>
</evidence>
<accession>A0A0C2M8N0</accession>
<dbReference type="EMBL" id="JWZT01004691">
    <property type="protein sequence ID" value="KII63355.1"/>
    <property type="molecule type" value="Genomic_DNA"/>
</dbReference>
<evidence type="ECO:0000256" key="1">
    <source>
        <dbReference type="ARBA" id="ARBA00004141"/>
    </source>
</evidence>
<dbReference type="GO" id="GO:0016020">
    <property type="term" value="C:membrane"/>
    <property type="evidence" value="ECO:0007669"/>
    <property type="project" value="UniProtKB-SubCell"/>
</dbReference>
<dbReference type="Gene3D" id="1.20.120.1760">
    <property type="match status" value="1"/>
</dbReference>
<evidence type="ECO:0000256" key="9">
    <source>
        <dbReference type="ARBA" id="ARBA00023209"/>
    </source>
</evidence>
<protein>
    <recommendedName>
        <fullName evidence="11">CDP-diacylglycerol--inositol 3-phosphatidyltransferase</fullName>
        <ecNumber evidence="11">2.7.8.11</ecNumber>
    </recommendedName>
</protein>
<feature type="transmembrane region" description="Helical" evidence="12">
    <location>
        <begin position="142"/>
        <end position="167"/>
    </location>
</feature>
<comment type="catalytic activity">
    <reaction evidence="11">
        <text>a CDP-1,2-diacyl-sn-glycerol + myo-inositol = a 1,2-diacyl-sn-glycero-3-phospho-(1D-myo-inositol) + CMP + H(+)</text>
        <dbReference type="Rhea" id="RHEA:11580"/>
        <dbReference type="ChEBI" id="CHEBI:15378"/>
        <dbReference type="ChEBI" id="CHEBI:17268"/>
        <dbReference type="ChEBI" id="CHEBI:57880"/>
        <dbReference type="ChEBI" id="CHEBI:58332"/>
        <dbReference type="ChEBI" id="CHEBI:60377"/>
        <dbReference type="EC" id="2.7.8.11"/>
    </reaction>
</comment>
<reference evidence="13 14" key="1">
    <citation type="journal article" date="2014" name="Genome Biol. Evol.">
        <title>The genome of the myxosporean Thelohanellus kitauei shows adaptations to nutrient acquisition within its fish host.</title>
        <authorList>
            <person name="Yang Y."/>
            <person name="Xiong J."/>
            <person name="Zhou Z."/>
            <person name="Huo F."/>
            <person name="Miao W."/>
            <person name="Ran C."/>
            <person name="Liu Y."/>
            <person name="Zhang J."/>
            <person name="Feng J."/>
            <person name="Wang M."/>
            <person name="Wang M."/>
            <person name="Wang L."/>
            <person name="Yao B."/>
        </authorList>
    </citation>
    <scope>NUCLEOTIDE SEQUENCE [LARGE SCALE GENOMIC DNA]</scope>
    <source>
        <strain evidence="13">Wuqing</strain>
    </source>
</reference>
<keyword evidence="14" id="KW-1185">Reference proteome</keyword>
<evidence type="ECO:0000256" key="12">
    <source>
        <dbReference type="SAM" id="Phobius"/>
    </source>
</evidence>
<evidence type="ECO:0000256" key="2">
    <source>
        <dbReference type="ARBA" id="ARBA00010441"/>
    </source>
</evidence>
<evidence type="ECO:0000256" key="10">
    <source>
        <dbReference type="ARBA" id="ARBA00023264"/>
    </source>
</evidence>
<dbReference type="InterPro" id="IPR014387">
    <property type="entry name" value="CDP_diag_ino_3_P_euk"/>
</dbReference>
<evidence type="ECO:0000256" key="8">
    <source>
        <dbReference type="ARBA" id="ARBA00023136"/>
    </source>
</evidence>
<keyword evidence="3 11" id="KW-0444">Lipid biosynthesis</keyword>
<evidence type="ECO:0000256" key="7">
    <source>
        <dbReference type="ARBA" id="ARBA00023098"/>
    </source>
</evidence>
<keyword evidence="5 12" id="KW-0812">Transmembrane</keyword>
<keyword evidence="4 11" id="KW-0808">Transferase</keyword>
<evidence type="ECO:0000256" key="4">
    <source>
        <dbReference type="ARBA" id="ARBA00022679"/>
    </source>
</evidence>
<keyword evidence="9 11" id="KW-0594">Phospholipid biosynthesis</keyword>
<feature type="transmembrane region" description="Helical" evidence="12">
    <location>
        <begin position="187"/>
        <end position="207"/>
    </location>
</feature>
<dbReference type="PANTHER" id="PTHR15362">
    <property type="entry name" value="PHOSPHATIDYLINOSITOL SYNTHASE"/>
    <property type="match status" value="1"/>
</dbReference>